<dbReference type="SUPFAM" id="SSF48403">
    <property type="entry name" value="Ankyrin repeat"/>
    <property type="match status" value="2"/>
</dbReference>
<dbReference type="Proteomes" id="UP000596742">
    <property type="component" value="Unassembled WGS sequence"/>
</dbReference>
<dbReference type="InterPro" id="IPR027417">
    <property type="entry name" value="P-loop_NTPase"/>
</dbReference>
<comment type="caution">
    <text evidence="6">The sequence shown here is derived from an EMBL/GenBank/DDBJ whole genome shotgun (WGS) entry which is preliminary data.</text>
</comment>
<evidence type="ECO:0000256" key="1">
    <source>
        <dbReference type="ARBA" id="ARBA00022737"/>
    </source>
</evidence>
<reference evidence="6" key="1">
    <citation type="submission" date="2018-11" db="EMBL/GenBank/DDBJ databases">
        <authorList>
            <person name="Alioto T."/>
            <person name="Alioto T."/>
        </authorList>
    </citation>
    <scope>NUCLEOTIDE SEQUENCE</scope>
</reference>
<evidence type="ECO:0000259" key="5">
    <source>
        <dbReference type="Pfam" id="PF20720"/>
    </source>
</evidence>
<dbReference type="Pfam" id="PF18738">
    <property type="entry name" value="HEPN_DZIP3"/>
    <property type="match status" value="1"/>
</dbReference>
<gene>
    <name evidence="6" type="ORF">MGAL_10B092073</name>
</gene>
<dbReference type="InterPro" id="IPR002110">
    <property type="entry name" value="Ankyrin_rpt"/>
</dbReference>
<dbReference type="InterPro" id="IPR049050">
    <property type="entry name" value="nSTAND3"/>
</dbReference>
<feature type="repeat" description="ANK" evidence="3">
    <location>
        <begin position="899"/>
        <end position="931"/>
    </location>
</feature>
<dbReference type="InterPro" id="IPR041249">
    <property type="entry name" value="HEPN_DZIP3"/>
</dbReference>
<dbReference type="OrthoDB" id="439236at2759"/>
<evidence type="ECO:0008006" key="8">
    <source>
        <dbReference type="Google" id="ProtNLM"/>
    </source>
</evidence>
<feature type="repeat" description="ANK" evidence="3">
    <location>
        <begin position="632"/>
        <end position="664"/>
    </location>
</feature>
<dbReference type="InterPro" id="IPR036770">
    <property type="entry name" value="Ankyrin_rpt-contain_sf"/>
</dbReference>
<dbReference type="Gene3D" id="1.25.40.20">
    <property type="entry name" value="Ankyrin repeat-containing domain"/>
    <property type="match status" value="3"/>
</dbReference>
<dbReference type="PANTHER" id="PTHR24173">
    <property type="entry name" value="ANKYRIN REPEAT CONTAINING"/>
    <property type="match status" value="1"/>
</dbReference>
<feature type="repeat" description="ANK" evidence="3">
    <location>
        <begin position="665"/>
        <end position="697"/>
    </location>
</feature>
<name>A0A8B6GUV8_MYTGA</name>
<feature type="repeat" description="ANK" evidence="3">
    <location>
        <begin position="998"/>
        <end position="1030"/>
    </location>
</feature>
<dbReference type="SUPFAM" id="SSF52540">
    <property type="entry name" value="P-loop containing nucleoside triphosphate hydrolases"/>
    <property type="match status" value="2"/>
</dbReference>
<protein>
    <recommendedName>
        <fullName evidence="8">DZIP3-like HEPN domain-containing protein</fullName>
    </recommendedName>
</protein>
<dbReference type="PANTHER" id="PTHR24173:SF74">
    <property type="entry name" value="ANKYRIN REPEAT DOMAIN-CONTAINING PROTEIN 16"/>
    <property type="match status" value="1"/>
</dbReference>
<keyword evidence="1" id="KW-0677">Repeat</keyword>
<keyword evidence="2 3" id="KW-0040">ANK repeat</keyword>
<dbReference type="Pfam" id="PF20720">
    <property type="entry name" value="nSTAND3"/>
    <property type="match status" value="1"/>
</dbReference>
<evidence type="ECO:0000259" key="4">
    <source>
        <dbReference type="Pfam" id="PF18738"/>
    </source>
</evidence>
<feature type="repeat" description="ANK" evidence="3">
    <location>
        <begin position="731"/>
        <end position="763"/>
    </location>
</feature>
<dbReference type="PROSITE" id="PS50297">
    <property type="entry name" value="ANK_REP_REGION"/>
    <property type="match status" value="5"/>
</dbReference>
<dbReference type="SMART" id="SM00248">
    <property type="entry name" value="ANK"/>
    <property type="match status" value="11"/>
</dbReference>
<feature type="domain" description="DZIP3-like HEPN" evidence="4">
    <location>
        <begin position="38"/>
        <end position="169"/>
    </location>
</feature>
<dbReference type="EMBL" id="UYJE01009023">
    <property type="protein sequence ID" value="VDI69389.1"/>
    <property type="molecule type" value="Genomic_DNA"/>
</dbReference>
<feature type="domain" description="Novel STAND NTPase 3" evidence="5">
    <location>
        <begin position="209"/>
        <end position="356"/>
    </location>
</feature>
<proteinExistence type="predicted"/>
<evidence type="ECO:0000256" key="3">
    <source>
        <dbReference type="PROSITE-ProRule" id="PRU00023"/>
    </source>
</evidence>
<feature type="repeat" description="ANK" evidence="3">
    <location>
        <begin position="932"/>
        <end position="964"/>
    </location>
</feature>
<evidence type="ECO:0000313" key="7">
    <source>
        <dbReference type="Proteomes" id="UP000596742"/>
    </source>
</evidence>
<feature type="repeat" description="ANK" evidence="3">
    <location>
        <begin position="698"/>
        <end position="730"/>
    </location>
</feature>
<accession>A0A8B6GUV8</accession>
<keyword evidence="7" id="KW-1185">Reference proteome</keyword>
<evidence type="ECO:0000313" key="6">
    <source>
        <dbReference type="EMBL" id="VDI69389.1"/>
    </source>
</evidence>
<sequence>MATSISAEETYYLRIANLLLKVAPTAVRVKFDKEFYPTGLQTVLNQKRAKIQGLTQKRIINIKQWNLLFPSSGTAASSTFDVTLMICLLRNLAKINIKDNLPVPTDKSEEAALSRIKYYRNEITHNECGTLPEQQFHQLWKEVSQAITLLGGQNYAQFCADLKVRDLDGYDKEVLIELRNIRSSTIPKGAIVVHTSLLEEWSTIDGKVVPTKAFKRILELLEEEHVLTVIGPPGCGKSTAIHHAALQLRDQEDYFVVPVTFPGEIIQYYNPDCKQIFVYDDICGKYAINHQMLDNWCVQSNAIQVILSSTKVKILSSCRSYIFKDRCFSKIKLLSEVHFDVTSENYALSEKERSLIAEVYLSAYEVTALQKSNVFTKYDFFPLLCQLYSSKESGDVEKYFSDPIEAINVELESLMNETDQTTFATLFLFVMYNNCIDETIFNQKVKIRNTLLDLSDHFEISSVLSITVVKLQLKKLINSFVKKCENSYSIIHDKIFDILVLFCGNKYFELCLEVAHTDIIRDRFHFVSLNAEESEGIIRVAADKEDAYFDRISNDIRNGHIANVFTNSQMKYISYQQKIIAHLKTNEDLLNIVLSSSEKESSPLLTVANQGFNYLVHSLIEIGLSVNVRDEIGRSALFLATDSNHTKTVDLLLNTAANPDLCNNRQISPLHMACLNENVQIVKLLVNSKCNINVRNDYQQTPLFFASFVGHTEIVEFLLENKCDVNIKSKNNNTPLHAACYFDNVEVVQLLLDFKCDPNIFSVYNESPLFVACLRNSILSTELLLEKGCNPNINTQVQGNYNVFGAITYAKTFSDLIKLDKPHQIRTLLLESPEFYEHFCIDHVLFMGLLCFSKFKGHAMPPNASLDMTPLFVASSNCFTEVVKLLLKHKAHPLFGNGINETPLFAAAERGHIEIVKMLLEFNADPNFCNNYNVCPMQRATVNGFVEVVNVLVTNGANPNHYDYYTEPPMIIATRRFFYEIVQILLEYNGDPNISNFEGKTCLHVASENGDLEMVKILLENHADPNVIDNNSISPLCVASKSVHFNLFDIYLARHGYLDDDQILYSDQLALQKQCTELVNLLLVYKADPLSVIESGFNII</sequence>
<dbReference type="PROSITE" id="PS50088">
    <property type="entry name" value="ANK_REPEAT"/>
    <property type="match status" value="7"/>
</dbReference>
<organism evidence="6 7">
    <name type="scientific">Mytilus galloprovincialis</name>
    <name type="common">Mediterranean mussel</name>
    <dbReference type="NCBI Taxonomy" id="29158"/>
    <lineage>
        <taxon>Eukaryota</taxon>
        <taxon>Metazoa</taxon>
        <taxon>Spiralia</taxon>
        <taxon>Lophotrochozoa</taxon>
        <taxon>Mollusca</taxon>
        <taxon>Bivalvia</taxon>
        <taxon>Autobranchia</taxon>
        <taxon>Pteriomorphia</taxon>
        <taxon>Mytilida</taxon>
        <taxon>Mytiloidea</taxon>
        <taxon>Mytilidae</taxon>
        <taxon>Mytilinae</taxon>
        <taxon>Mytilus</taxon>
    </lineage>
</organism>
<dbReference type="Pfam" id="PF00023">
    <property type="entry name" value="Ank"/>
    <property type="match status" value="1"/>
</dbReference>
<evidence type="ECO:0000256" key="2">
    <source>
        <dbReference type="ARBA" id="ARBA00023043"/>
    </source>
</evidence>
<dbReference type="AlphaFoldDB" id="A0A8B6GUV8"/>
<dbReference type="Pfam" id="PF12796">
    <property type="entry name" value="Ank_2"/>
    <property type="match status" value="3"/>
</dbReference>